<feature type="region of interest" description="Disordered" evidence="10">
    <location>
        <begin position="716"/>
        <end position="741"/>
    </location>
</feature>
<evidence type="ECO:0000313" key="14">
    <source>
        <dbReference type="Ensembl" id="ENSLOCP00000019084.1"/>
    </source>
</evidence>
<evidence type="ECO:0000313" key="15">
    <source>
        <dbReference type="Proteomes" id="UP000018468"/>
    </source>
</evidence>
<feature type="domain" description="DNA2/NAM7 helicase helicase" evidence="11">
    <location>
        <begin position="890"/>
        <end position="959"/>
    </location>
</feature>
<dbReference type="GO" id="GO:0003724">
    <property type="term" value="F:RNA helicase activity"/>
    <property type="evidence" value="ECO:0007669"/>
    <property type="project" value="UniProtKB-EC"/>
</dbReference>
<dbReference type="InterPro" id="IPR041677">
    <property type="entry name" value="DNA2/NAM7_AAA_11"/>
</dbReference>
<dbReference type="Ensembl" id="ENSLOCT00000019116.1">
    <property type="protein sequence ID" value="ENSLOCP00000019084.1"/>
    <property type="gene ID" value="ENSLOCG00000015507.1"/>
</dbReference>
<feature type="domain" description="DNA2/NAM7 helicase helicase" evidence="11">
    <location>
        <begin position="778"/>
        <end position="873"/>
    </location>
</feature>
<dbReference type="CDD" id="cd18808">
    <property type="entry name" value="SF1_C_Upf1"/>
    <property type="match status" value="1"/>
</dbReference>
<evidence type="ECO:0000256" key="8">
    <source>
        <dbReference type="ARBA" id="ARBA00022840"/>
    </source>
</evidence>
<dbReference type="EMBL" id="AHAT01029120">
    <property type="status" value="NOT_ANNOTATED_CDS"/>
    <property type="molecule type" value="Genomic_DNA"/>
</dbReference>
<dbReference type="EC" id="3.6.4.13" evidence="3"/>
<dbReference type="Pfam" id="PF13086">
    <property type="entry name" value="AAA_11"/>
    <property type="match status" value="2"/>
</dbReference>
<dbReference type="CDD" id="cd18078">
    <property type="entry name" value="DEXXQc_Mov10L1"/>
    <property type="match status" value="1"/>
</dbReference>
<dbReference type="InterPro" id="IPR049080">
    <property type="entry name" value="MOV-10-like_beta-barrel"/>
</dbReference>
<keyword evidence="8" id="KW-0067">ATP-binding</keyword>
<dbReference type="HOGENOM" id="CLU_001666_3_1_1"/>
<dbReference type="FunFam" id="3.40.50.300:FF:000999">
    <property type="entry name" value="Mov10 like RISC complex RNA helicase 1"/>
    <property type="match status" value="1"/>
</dbReference>
<feature type="domain" description="DNA2/NAM7 helicase-like C-terminal" evidence="12">
    <location>
        <begin position="1045"/>
        <end position="1182"/>
    </location>
</feature>
<evidence type="ECO:0000259" key="12">
    <source>
        <dbReference type="Pfam" id="PF13087"/>
    </source>
</evidence>
<dbReference type="GO" id="GO:0003723">
    <property type="term" value="F:RNA binding"/>
    <property type="evidence" value="ECO:0000318"/>
    <property type="project" value="GO_Central"/>
</dbReference>
<comment type="subcellular location">
    <subcellularLocation>
        <location evidence="1">Cytoplasm</location>
    </subcellularLocation>
</comment>
<organism evidence="14 15">
    <name type="scientific">Lepisosteus oculatus</name>
    <name type="common">Spotted gar</name>
    <dbReference type="NCBI Taxonomy" id="7918"/>
    <lineage>
        <taxon>Eukaryota</taxon>
        <taxon>Metazoa</taxon>
        <taxon>Chordata</taxon>
        <taxon>Craniata</taxon>
        <taxon>Vertebrata</taxon>
        <taxon>Euteleostomi</taxon>
        <taxon>Actinopterygii</taxon>
        <taxon>Neopterygii</taxon>
        <taxon>Holostei</taxon>
        <taxon>Semionotiformes</taxon>
        <taxon>Lepisosteidae</taxon>
        <taxon>Lepisosteus</taxon>
    </lineage>
</organism>
<keyword evidence="6" id="KW-0378">Hydrolase</keyword>
<dbReference type="eggNOG" id="KOG1804">
    <property type="taxonomic scope" value="Eukaryota"/>
</dbReference>
<dbReference type="Bgee" id="ENSLOCG00000015507">
    <property type="expression patterns" value="Expressed in ovary and 2 other cell types or tissues"/>
</dbReference>
<dbReference type="Pfam" id="PF13087">
    <property type="entry name" value="AAA_12"/>
    <property type="match status" value="1"/>
</dbReference>
<dbReference type="GO" id="GO:0005829">
    <property type="term" value="C:cytosol"/>
    <property type="evidence" value="ECO:0000318"/>
    <property type="project" value="GO_Central"/>
</dbReference>
<dbReference type="InterPro" id="IPR047187">
    <property type="entry name" value="SF1_C_Upf1"/>
</dbReference>
<dbReference type="GO" id="GO:0005524">
    <property type="term" value="F:ATP binding"/>
    <property type="evidence" value="ECO:0007669"/>
    <property type="project" value="UniProtKB-KW"/>
</dbReference>
<dbReference type="InterPro" id="IPR041679">
    <property type="entry name" value="DNA2/NAM7-like_C"/>
</dbReference>
<dbReference type="GeneTree" id="ENSGT00940000160150"/>
<dbReference type="AlphaFoldDB" id="W5NEM5"/>
<comment type="catalytic activity">
    <reaction evidence="9">
        <text>ATP + H2O = ADP + phosphate + H(+)</text>
        <dbReference type="Rhea" id="RHEA:13065"/>
        <dbReference type="ChEBI" id="CHEBI:15377"/>
        <dbReference type="ChEBI" id="CHEBI:15378"/>
        <dbReference type="ChEBI" id="CHEBI:30616"/>
        <dbReference type="ChEBI" id="CHEBI:43474"/>
        <dbReference type="ChEBI" id="CHEBI:456216"/>
        <dbReference type="EC" id="3.6.4.13"/>
    </reaction>
</comment>
<name>W5NEM5_LEPOC</name>
<dbReference type="STRING" id="7918.ENSLOCP00000019084"/>
<evidence type="ECO:0000256" key="2">
    <source>
        <dbReference type="ARBA" id="ARBA00005601"/>
    </source>
</evidence>
<evidence type="ECO:0000259" key="11">
    <source>
        <dbReference type="Pfam" id="PF13086"/>
    </source>
</evidence>
<proteinExistence type="inferred from homology"/>
<reference evidence="15" key="1">
    <citation type="submission" date="2011-12" db="EMBL/GenBank/DDBJ databases">
        <title>The Draft Genome of Lepisosteus oculatus.</title>
        <authorList>
            <consortium name="The Broad Institute Genome Assembly &amp; Analysis Group"/>
            <consortium name="Computational R&amp;D Group"/>
            <consortium name="and Sequencing Platform"/>
            <person name="Di Palma F."/>
            <person name="Alfoldi J."/>
            <person name="Johnson J."/>
            <person name="Berlin A."/>
            <person name="Gnerre S."/>
            <person name="Jaffe D."/>
            <person name="MacCallum I."/>
            <person name="Young S."/>
            <person name="Walker B.J."/>
            <person name="Lander E.S."/>
            <person name="Lindblad-Toh K."/>
        </authorList>
    </citation>
    <scope>NUCLEOTIDE SEQUENCE [LARGE SCALE GENOMIC DNA]</scope>
</reference>
<evidence type="ECO:0000256" key="5">
    <source>
        <dbReference type="ARBA" id="ARBA00022741"/>
    </source>
</evidence>
<evidence type="ECO:0000256" key="3">
    <source>
        <dbReference type="ARBA" id="ARBA00012552"/>
    </source>
</evidence>
<dbReference type="Proteomes" id="UP000018468">
    <property type="component" value="Linkage group LG8"/>
</dbReference>
<dbReference type="OMA" id="VDDCWRH"/>
<feature type="domain" description="Helicase MOV-10-like beta-barrel" evidence="13">
    <location>
        <begin position="605"/>
        <end position="675"/>
    </location>
</feature>
<keyword evidence="15" id="KW-1185">Reference proteome</keyword>
<dbReference type="PANTHER" id="PTHR45418">
    <property type="entry name" value="CANCER/TESTIS ANTIGEN 55"/>
    <property type="match status" value="1"/>
</dbReference>
<comment type="similarity">
    <text evidence="2">Belongs to the DNA2/NAM7 helicase family. SDE3 subfamily.</text>
</comment>
<feature type="region of interest" description="Disordered" evidence="10">
    <location>
        <begin position="396"/>
        <end position="423"/>
    </location>
</feature>
<reference evidence="14" key="2">
    <citation type="submission" date="2025-08" db="UniProtKB">
        <authorList>
            <consortium name="Ensembl"/>
        </authorList>
    </citation>
    <scope>IDENTIFICATION</scope>
</reference>
<dbReference type="EMBL" id="AHAT01029119">
    <property type="status" value="NOT_ANNOTATED_CDS"/>
    <property type="molecule type" value="Genomic_DNA"/>
</dbReference>
<keyword evidence="4" id="KW-0963">Cytoplasm</keyword>
<dbReference type="GO" id="GO:0043186">
    <property type="term" value="C:P granule"/>
    <property type="evidence" value="ECO:0000318"/>
    <property type="project" value="GO_Central"/>
</dbReference>
<evidence type="ECO:0000256" key="7">
    <source>
        <dbReference type="ARBA" id="ARBA00022806"/>
    </source>
</evidence>
<keyword evidence="5" id="KW-0547">Nucleotide-binding</keyword>
<keyword evidence="7" id="KW-0347">Helicase</keyword>
<dbReference type="GO" id="GO:0035194">
    <property type="term" value="P:regulatory ncRNA-mediated post-transcriptional gene silencing"/>
    <property type="evidence" value="ECO:0000318"/>
    <property type="project" value="GO_Central"/>
</dbReference>
<protein>
    <recommendedName>
        <fullName evidence="3">RNA helicase</fullName>
        <ecNumber evidence="3">3.6.4.13</ecNumber>
    </recommendedName>
</protein>
<evidence type="ECO:0000256" key="4">
    <source>
        <dbReference type="ARBA" id="ARBA00022490"/>
    </source>
</evidence>
<dbReference type="InParanoid" id="W5NEM5"/>
<dbReference type="GO" id="GO:0016787">
    <property type="term" value="F:hydrolase activity"/>
    <property type="evidence" value="ECO:0007669"/>
    <property type="project" value="UniProtKB-KW"/>
</dbReference>
<evidence type="ECO:0000259" key="13">
    <source>
        <dbReference type="Pfam" id="PF21634"/>
    </source>
</evidence>
<sequence length="1220" mass="133198">MVTVARSLVAKLLAPLWRKAEEEEGEEGLITSGVEEIRHLHSGVVTRLCQDYGLIDELVCFTAAEVLGGLSVGAGDQVRAVAVRDRAAGGWRALQVERVTDSWEEAGGKTVDSETSPLKSLIGMVTSCEREGGFINHTTYFPQQALCDVCPGFKPVKGDWVQAQYFVSQTQWASQAKSVAPLRYHRIDQVSVSSVHGRTGVVDDKVFFTLDSLLLPDQYTPGAGDLVTVVVVESSQSMYCWRALCMAPSDRSACARSPVQPAPEWENQSLLLNKGDLEVGTDTDFGRLLLGQGRALQVWIENKGTETRHLQGCEFAGRDPEGQFTLCFPREETVPQEMETPSPPSGPVHMGHLPQRQGFLGGYGPLRRPYLGSVLRPPCSISGGGQCPYPVLRLPGPPGGGEGAAREEVEGGGGPPALDQGPGGRVCEKLSAGPDEAEPAGTTRSEIAIPPGQRVCVSVRCQARSLGRCTEILLLHFPGFTIKRRLQARVGSVEESLLQPASPYCPAQPALRARGAETLTVLPGPAPSRTLRRHLPSFLGHYPVPQRLRDCVWASGDVLVAHPELGQPLSVETLQPRFSVLLWLEELKAERELQEFGLGGAILRKSGDHLQLEVPGVAEGRPSVTVGDKVLLKKLLSGGVQVEYIAYVTEISEEELTLRVNSDFQRSYMGEPLDVEFTFNRLTMRRCHCALEQSRHLGETVLFPSSVVLQPPQWNEDWEEEVGSREATQGDQGTSQSDGRDVRMLLMDMVSVATQTKTDSRPQSRPVPSPGCFFNPALNPQQREAVKRILVGECRPMPYILFGPPGTGKTITLIEAILQVHHRLPSSRVLVCTPSNSAADLLCTRLHYSGFLQGGSLVRLNATCRLEESVAEVLRSYCRAGEDVRQAAFHRVVISTCSSAGMLYQIGLRVGHFTHVFIDEAGQASEPEILIPLGLLSERDGQIVLAGDPCQLGPVVKSRLASAFGLGVSLLERLMERPLYLRDEQRYGKGAAYNPLLVGQASGGSHFRSWLSVMALIAQPPFYNKSETSLGMLYSNRLNRDRWCSSPCFLSASQGTEMREGSNPSWFNPAEAVQAMLYCCQLAKRLYRPIAPSDIGIITPYKKQVEKIRVLLQRVGLMEIKVGSVEEFQGQEFLVIVLSTVRSNEDQLGEDGQGVLGFLANPKRFNVAITRPKALLIIVGNPHVLNKDPCFSALLQYAYDNKAFVGCEAPADLGTQSSCS</sequence>
<feature type="compositionally biased region" description="Polar residues" evidence="10">
    <location>
        <begin position="726"/>
        <end position="737"/>
    </location>
</feature>
<dbReference type="PANTHER" id="PTHR45418:SF1">
    <property type="entry name" value="CANCER_TESTIS ANTIGEN 55"/>
    <property type="match status" value="1"/>
</dbReference>
<accession>W5NEM5</accession>
<dbReference type="SUPFAM" id="SSF52540">
    <property type="entry name" value="P-loop containing nucleoside triphosphate hydrolases"/>
    <property type="match status" value="1"/>
</dbReference>
<reference evidence="14" key="3">
    <citation type="submission" date="2025-09" db="UniProtKB">
        <authorList>
            <consortium name="Ensembl"/>
        </authorList>
    </citation>
    <scope>IDENTIFICATION</scope>
</reference>
<dbReference type="InterPro" id="IPR027417">
    <property type="entry name" value="P-loop_NTPase"/>
</dbReference>
<evidence type="ECO:0000256" key="6">
    <source>
        <dbReference type="ARBA" id="ARBA00022801"/>
    </source>
</evidence>
<evidence type="ECO:0000256" key="1">
    <source>
        <dbReference type="ARBA" id="ARBA00004496"/>
    </source>
</evidence>
<evidence type="ECO:0000256" key="10">
    <source>
        <dbReference type="SAM" id="MobiDB-lite"/>
    </source>
</evidence>
<dbReference type="Gene3D" id="3.40.50.300">
    <property type="entry name" value="P-loop containing nucleotide triphosphate hydrolases"/>
    <property type="match status" value="2"/>
</dbReference>
<dbReference type="Pfam" id="PF21634">
    <property type="entry name" value="MOV-10_beta-barrel"/>
    <property type="match status" value="1"/>
</dbReference>
<evidence type="ECO:0000256" key="9">
    <source>
        <dbReference type="ARBA" id="ARBA00047984"/>
    </source>
</evidence>